<dbReference type="PANTHER" id="PTHR45867:SF3">
    <property type="entry name" value="ACID PHOSPHATASE TYPE 7"/>
    <property type="match status" value="1"/>
</dbReference>
<dbReference type="Pfam" id="PF16656">
    <property type="entry name" value="Pur_ac_phosph_N"/>
    <property type="match status" value="1"/>
</dbReference>
<evidence type="ECO:0000256" key="1">
    <source>
        <dbReference type="ARBA" id="ARBA00022729"/>
    </source>
</evidence>
<comment type="catalytic activity">
    <reaction evidence="3">
        <text>a phosphate monoester + H2O = an alcohol + phosphate</text>
        <dbReference type="Rhea" id="RHEA:15017"/>
        <dbReference type="ChEBI" id="CHEBI:15377"/>
        <dbReference type="ChEBI" id="CHEBI:30879"/>
        <dbReference type="ChEBI" id="CHEBI:43474"/>
        <dbReference type="ChEBI" id="CHEBI:67140"/>
        <dbReference type="EC" id="3.1.3.2"/>
    </reaction>
</comment>
<dbReference type="SUPFAM" id="SSF49363">
    <property type="entry name" value="Purple acid phosphatase, N-terminal domain"/>
    <property type="match status" value="1"/>
</dbReference>
<dbReference type="Gene3D" id="2.60.40.380">
    <property type="entry name" value="Purple acid phosphatase-like, N-terminal"/>
    <property type="match status" value="1"/>
</dbReference>
<dbReference type="GO" id="GO:0046872">
    <property type="term" value="F:metal ion binding"/>
    <property type="evidence" value="ECO:0007669"/>
    <property type="project" value="InterPro"/>
</dbReference>
<evidence type="ECO:0000256" key="3">
    <source>
        <dbReference type="RuleBase" id="RU361203"/>
    </source>
</evidence>
<dbReference type="InterPro" id="IPR029052">
    <property type="entry name" value="Metallo-depent_PP-like"/>
</dbReference>
<feature type="domain" description="Calcineurin-like phosphoesterase" evidence="4">
    <location>
        <begin position="127"/>
        <end position="320"/>
    </location>
</feature>
<evidence type="ECO:0000313" key="7">
    <source>
        <dbReference type="EMBL" id="OAD52984.1"/>
    </source>
</evidence>
<evidence type="ECO:0000259" key="5">
    <source>
        <dbReference type="Pfam" id="PF14008"/>
    </source>
</evidence>
<keyword evidence="1 3" id="KW-0732">Signal</keyword>
<dbReference type="EC" id="3.1.3.2" evidence="3"/>
<dbReference type="AlphaFoldDB" id="A0A310S5W1"/>
<reference evidence="7 8" key="1">
    <citation type="submission" date="2015-07" db="EMBL/GenBank/DDBJ databases">
        <title>The genome of Eufriesea mexicana.</title>
        <authorList>
            <person name="Pan H."/>
            <person name="Kapheim K."/>
        </authorList>
    </citation>
    <scope>NUCLEOTIDE SEQUENCE [LARGE SCALE GENOMIC DNA]</scope>
    <source>
        <strain evidence="7">0111107269</strain>
        <tissue evidence="7">Whole body</tissue>
    </source>
</reference>
<evidence type="ECO:0000313" key="8">
    <source>
        <dbReference type="Proteomes" id="UP000250275"/>
    </source>
</evidence>
<accession>A0A310S5W1</accession>
<dbReference type="PANTHER" id="PTHR45867">
    <property type="entry name" value="PURPLE ACID PHOSPHATASE"/>
    <property type="match status" value="1"/>
</dbReference>
<keyword evidence="3" id="KW-0378">Hydrolase</keyword>
<feature type="chain" id="PRO_5016194693" description="Purple acid phosphatase" evidence="3">
    <location>
        <begin position="19"/>
        <end position="418"/>
    </location>
</feature>
<proteinExistence type="inferred from homology"/>
<dbReference type="InterPro" id="IPR015914">
    <property type="entry name" value="PAPs_N"/>
</dbReference>
<evidence type="ECO:0000259" key="6">
    <source>
        <dbReference type="Pfam" id="PF16656"/>
    </source>
</evidence>
<keyword evidence="2" id="KW-0325">Glycoprotein</keyword>
<dbReference type="CDD" id="cd00839">
    <property type="entry name" value="MPP_PAPs"/>
    <property type="match status" value="1"/>
</dbReference>
<dbReference type="Pfam" id="PF14008">
    <property type="entry name" value="Metallophos_C"/>
    <property type="match status" value="1"/>
</dbReference>
<organism evidence="7 8">
    <name type="scientific">Eufriesea mexicana</name>
    <dbReference type="NCBI Taxonomy" id="516756"/>
    <lineage>
        <taxon>Eukaryota</taxon>
        <taxon>Metazoa</taxon>
        <taxon>Ecdysozoa</taxon>
        <taxon>Arthropoda</taxon>
        <taxon>Hexapoda</taxon>
        <taxon>Insecta</taxon>
        <taxon>Pterygota</taxon>
        <taxon>Neoptera</taxon>
        <taxon>Endopterygota</taxon>
        <taxon>Hymenoptera</taxon>
        <taxon>Apocrita</taxon>
        <taxon>Aculeata</taxon>
        <taxon>Apoidea</taxon>
        <taxon>Anthophila</taxon>
        <taxon>Apidae</taxon>
        <taxon>Eufriesea</taxon>
    </lineage>
</organism>
<dbReference type="Proteomes" id="UP000250275">
    <property type="component" value="Unassembled WGS sequence"/>
</dbReference>
<feature type="domain" description="Purple acid phosphatase N-terminal" evidence="6">
    <location>
        <begin position="25"/>
        <end position="116"/>
    </location>
</feature>
<gene>
    <name evidence="7" type="ORF">WN48_11070</name>
</gene>
<sequence length="418" mass="48403">MAFFTGLVILSLLSVTLSNIIYYQPEAIHLAYGDNIHDIVVTWTTRNDTQESIVEYGIEELIFTATGNSTLFVDGGNEKQKQYIHRVWLRNLTPSTKYIYHCGSKYGWSNVFHLKTVPDESTEWSPRIVVFGDMGNENAQSLSRLQEEAQRGLYDVAIHIGDFAYDMNTDNARVGDEFMKQIEGVAAYLPYMTVAGNHEEKYNFSNYRSRFTMPGDSEGLWYSFNIGPIHFIAIETEAYYFMNYGIKQVVKQYQWLEKDLIEANMPENRPMYCSNANLDDCTSHADLVRVGLPVLNWFGLENLFYKYKVDLLLWAHEHSYERLWPIYENPYKNYGAPVHVVTGSAGCKEGREKFVPHRPEWSAYRNSDYGYTRMKAYNQTHLYLEQVSDDKGGAVLDHVWLVKDDILPAYNELRLPCK</sequence>
<name>A0A310S5W1_9HYME</name>
<dbReference type="InterPro" id="IPR008963">
    <property type="entry name" value="Purple_acid_Pase-like_N"/>
</dbReference>
<protein>
    <recommendedName>
        <fullName evidence="3">Purple acid phosphatase</fullName>
        <ecNumber evidence="3">3.1.3.2</ecNumber>
    </recommendedName>
</protein>
<feature type="signal peptide" evidence="3">
    <location>
        <begin position="1"/>
        <end position="18"/>
    </location>
</feature>
<dbReference type="OrthoDB" id="45007at2759"/>
<dbReference type="EMBL" id="KQ769068">
    <property type="protein sequence ID" value="OAD52984.1"/>
    <property type="molecule type" value="Genomic_DNA"/>
</dbReference>
<dbReference type="Gene3D" id="3.60.21.10">
    <property type="match status" value="1"/>
</dbReference>
<dbReference type="InterPro" id="IPR041792">
    <property type="entry name" value="MPP_PAP"/>
</dbReference>
<dbReference type="GO" id="GO:0003993">
    <property type="term" value="F:acid phosphatase activity"/>
    <property type="evidence" value="ECO:0007669"/>
    <property type="project" value="UniProtKB-EC"/>
</dbReference>
<evidence type="ECO:0000256" key="2">
    <source>
        <dbReference type="ARBA" id="ARBA00023180"/>
    </source>
</evidence>
<dbReference type="InterPro" id="IPR004843">
    <property type="entry name" value="Calcineurin-like_PHP"/>
</dbReference>
<feature type="domain" description="Purple acid phosphatase C-terminal" evidence="5">
    <location>
        <begin position="336"/>
        <end position="398"/>
    </location>
</feature>
<dbReference type="InterPro" id="IPR025733">
    <property type="entry name" value="PAPs_C"/>
</dbReference>
<keyword evidence="8" id="KW-1185">Reference proteome</keyword>
<evidence type="ECO:0000259" key="4">
    <source>
        <dbReference type="Pfam" id="PF00149"/>
    </source>
</evidence>
<dbReference type="SUPFAM" id="SSF56300">
    <property type="entry name" value="Metallo-dependent phosphatases"/>
    <property type="match status" value="1"/>
</dbReference>
<dbReference type="Pfam" id="PF00149">
    <property type="entry name" value="Metallophos"/>
    <property type="match status" value="1"/>
</dbReference>
<comment type="similarity">
    <text evidence="3">Belongs to the metallophosphoesterase superfamily. Purple acid phosphatase family.</text>
</comment>